<evidence type="ECO:0000256" key="1">
    <source>
        <dbReference type="SAM" id="MobiDB-lite"/>
    </source>
</evidence>
<keyword evidence="5" id="KW-1185">Reference proteome</keyword>
<feature type="domain" description="Tyrosine-protein phosphatase" evidence="2">
    <location>
        <begin position="62"/>
        <end position="167"/>
    </location>
</feature>
<protein>
    <submittedName>
        <fullName evidence="4">PTPRV-like protein</fullName>
    </submittedName>
</protein>
<dbReference type="PANTHER" id="PTHR19134:SF449">
    <property type="entry name" value="TYROSINE-PROTEIN PHOSPHATASE 1"/>
    <property type="match status" value="1"/>
</dbReference>
<feature type="region of interest" description="Disordered" evidence="1">
    <location>
        <begin position="1"/>
        <end position="43"/>
    </location>
</feature>
<dbReference type="PANTHER" id="PTHR19134">
    <property type="entry name" value="RECEPTOR-TYPE TYROSINE-PROTEIN PHOSPHATASE"/>
    <property type="match status" value="1"/>
</dbReference>
<sequence>FTAEEYSEKESQAIARNKTLKGENGPNADIPGDGNRPRLNKGIKEGRSDYINAVFIDSVGSYFPADNQVLKTGAFSVKSLRQDGKDYYTKRTLMLEPTGQNKETVIKSIPQLAFSAWDSSKNTPRSASEFMDFINYVEEASRASTSRGPILIHCIDGASKSGLFCVV</sequence>
<accession>A0ABY7F6X7</accession>
<evidence type="ECO:0000313" key="5">
    <source>
        <dbReference type="Proteomes" id="UP001164746"/>
    </source>
</evidence>
<proteinExistence type="predicted"/>
<evidence type="ECO:0000259" key="2">
    <source>
        <dbReference type="PROSITE" id="PS50055"/>
    </source>
</evidence>
<name>A0ABY7F6X7_MYAAR</name>
<organism evidence="4 5">
    <name type="scientific">Mya arenaria</name>
    <name type="common">Soft-shell clam</name>
    <dbReference type="NCBI Taxonomy" id="6604"/>
    <lineage>
        <taxon>Eukaryota</taxon>
        <taxon>Metazoa</taxon>
        <taxon>Spiralia</taxon>
        <taxon>Lophotrochozoa</taxon>
        <taxon>Mollusca</taxon>
        <taxon>Bivalvia</taxon>
        <taxon>Autobranchia</taxon>
        <taxon>Heteroconchia</taxon>
        <taxon>Euheterodonta</taxon>
        <taxon>Imparidentia</taxon>
        <taxon>Neoheterodontei</taxon>
        <taxon>Myida</taxon>
        <taxon>Myoidea</taxon>
        <taxon>Myidae</taxon>
        <taxon>Mya</taxon>
    </lineage>
</organism>
<dbReference type="Gene3D" id="3.90.190.10">
    <property type="entry name" value="Protein tyrosine phosphatase superfamily"/>
    <property type="match status" value="1"/>
</dbReference>
<dbReference type="PROSITE" id="PS50056">
    <property type="entry name" value="TYR_PHOSPHATASE_2"/>
    <property type="match status" value="1"/>
</dbReference>
<feature type="non-terminal residue" evidence="4">
    <location>
        <position position="1"/>
    </location>
</feature>
<dbReference type="Pfam" id="PF00102">
    <property type="entry name" value="Y_phosphatase"/>
    <property type="match status" value="1"/>
</dbReference>
<dbReference type="PROSITE" id="PS50055">
    <property type="entry name" value="TYR_PHOSPHATASE_PTP"/>
    <property type="match status" value="1"/>
</dbReference>
<reference evidence="4" key="1">
    <citation type="submission" date="2022-11" db="EMBL/GenBank/DDBJ databases">
        <title>Centuries of genome instability and evolution in soft-shell clam transmissible cancer (bioRxiv).</title>
        <authorList>
            <person name="Hart S.F.M."/>
            <person name="Yonemitsu M.A."/>
            <person name="Giersch R.M."/>
            <person name="Beal B.F."/>
            <person name="Arriagada G."/>
            <person name="Davis B.W."/>
            <person name="Ostrander E.A."/>
            <person name="Goff S.P."/>
            <person name="Metzger M.J."/>
        </authorList>
    </citation>
    <scope>NUCLEOTIDE SEQUENCE</scope>
    <source>
        <strain evidence="4">MELC-2E11</strain>
        <tissue evidence="4">Siphon/mantle</tissue>
    </source>
</reference>
<feature type="domain" description="Tyrosine specific protein phosphatases" evidence="3">
    <location>
        <begin position="131"/>
        <end position="167"/>
    </location>
</feature>
<feature type="non-terminal residue" evidence="4">
    <location>
        <position position="167"/>
    </location>
</feature>
<gene>
    <name evidence="4" type="ORF">MAR_032489</name>
</gene>
<evidence type="ECO:0000259" key="3">
    <source>
        <dbReference type="PROSITE" id="PS50056"/>
    </source>
</evidence>
<evidence type="ECO:0000313" key="4">
    <source>
        <dbReference type="EMBL" id="WAR17895.1"/>
    </source>
</evidence>
<dbReference type="SMART" id="SM00194">
    <property type="entry name" value="PTPc"/>
    <property type="match status" value="1"/>
</dbReference>
<dbReference type="InterPro" id="IPR000387">
    <property type="entry name" value="Tyr_Pase_dom"/>
</dbReference>
<dbReference type="InterPro" id="IPR029021">
    <property type="entry name" value="Prot-tyrosine_phosphatase-like"/>
</dbReference>
<dbReference type="EMBL" id="CP111021">
    <property type="protein sequence ID" value="WAR17895.1"/>
    <property type="molecule type" value="Genomic_DNA"/>
</dbReference>
<dbReference type="InterPro" id="IPR050348">
    <property type="entry name" value="Protein-Tyr_Phosphatase"/>
</dbReference>
<dbReference type="Proteomes" id="UP001164746">
    <property type="component" value="Chromosome 10"/>
</dbReference>
<dbReference type="InterPro" id="IPR000242">
    <property type="entry name" value="PTP_cat"/>
</dbReference>
<dbReference type="SUPFAM" id="SSF52799">
    <property type="entry name" value="(Phosphotyrosine protein) phosphatases II"/>
    <property type="match status" value="1"/>
</dbReference>
<feature type="compositionally biased region" description="Basic and acidic residues" evidence="1">
    <location>
        <begin position="1"/>
        <end position="11"/>
    </location>
</feature>